<feature type="domain" description="HTH lacI-type" evidence="4">
    <location>
        <begin position="2"/>
        <end position="56"/>
    </location>
</feature>
<dbReference type="OrthoDB" id="47944at2"/>
<dbReference type="PROSITE" id="PS50943">
    <property type="entry name" value="HTH_CROC1"/>
    <property type="match status" value="1"/>
</dbReference>
<dbReference type="CDD" id="cd01392">
    <property type="entry name" value="HTH_LacI"/>
    <property type="match status" value="1"/>
</dbReference>
<dbReference type="PANTHER" id="PTHR30146:SF154">
    <property type="entry name" value="TRANSCRIPTION REGULATOR, MEMBER OF GALR FAMILY"/>
    <property type="match status" value="1"/>
</dbReference>
<protein>
    <submittedName>
        <fullName evidence="6">LacI family transcriptional regulator</fullName>
    </submittedName>
</protein>
<evidence type="ECO:0000259" key="5">
    <source>
        <dbReference type="PROSITE" id="PS50943"/>
    </source>
</evidence>
<dbReference type="PROSITE" id="PS00356">
    <property type="entry name" value="HTH_LACI_1"/>
    <property type="match status" value="1"/>
</dbReference>
<dbReference type="Pfam" id="PF13377">
    <property type="entry name" value="Peripla_BP_3"/>
    <property type="match status" value="1"/>
</dbReference>
<dbReference type="PANTHER" id="PTHR30146">
    <property type="entry name" value="LACI-RELATED TRANSCRIPTIONAL REPRESSOR"/>
    <property type="match status" value="1"/>
</dbReference>
<dbReference type="InterPro" id="IPR000843">
    <property type="entry name" value="HTH_LacI"/>
</dbReference>
<reference evidence="6 7" key="1">
    <citation type="submission" date="2013-12" db="EMBL/GenBank/DDBJ databases">
        <title>Comparative genomics of Petrotoga isolates.</title>
        <authorList>
            <person name="Nesbo C.L."/>
            <person name="Charchuk R."/>
            <person name="Chow K."/>
        </authorList>
    </citation>
    <scope>NUCLEOTIDE SEQUENCE [LARGE SCALE GENOMIC DNA]</scope>
    <source>
        <strain evidence="6 7">DSM 13574</strain>
    </source>
</reference>
<evidence type="ECO:0000256" key="3">
    <source>
        <dbReference type="ARBA" id="ARBA00023163"/>
    </source>
</evidence>
<feature type="domain" description="HTH cro/C1-type" evidence="5">
    <location>
        <begin position="6"/>
        <end position="46"/>
    </location>
</feature>
<gene>
    <name evidence="6" type="ORF">X929_04725</name>
</gene>
<name>A0A2K1P0U2_9BACT</name>
<dbReference type="GO" id="GO:0000976">
    <property type="term" value="F:transcription cis-regulatory region binding"/>
    <property type="evidence" value="ECO:0007669"/>
    <property type="project" value="TreeGrafter"/>
</dbReference>
<dbReference type="InterPro" id="IPR046335">
    <property type="entry name" value="LacI/GalR-like_sensor"/>
</dbReference>
<keyword evidence="2" id="KW-0238">DNA-binding</keyword>
<evidence type="ECO:0000313" key="6">
    <source>
        <dbReference type="EMBL" id="PNR96399.1"/>
    </source>
</evidence>
<dbReference type="PRINTS" id="PR00036">
    <property type="entry name" value="HTHLACI"/>
</dbReference>
<dbReference type="Proteomes" id="UP000236434">
    <property type="component" value="Unassembled WGS sequence"/>
</dbReference>
<dbReference type="Pfam" id="PF00356">
    <property type="entry name" value="LacI"/>
    <property type="match status" value="1"/>
</dbReference>
<evidence type="ECO:0000259" key="4">
    <source>
        <dbReference type="PROSITE" id="PS50932"/>
    </source>
</evidence>
<dbReference type="Gene3D" id="1.10.260.40">
    <property type="entry name" value="lambda repressor-like DNA-binding domains"/>
    <property type="match status" value="1"/>
</dbReference>
<accession>A0A2K1P0U2</accession>
<dbReference type="SUPFAM" id="SSF53822">
    <property type="entry name" value="Periplasmic binding protein-like I"/>
    <property type="match status" value="1"/>
</dbReference>
<dbReference type="EMBL" id="AZRL01000012">
    <property type="protein sequence ID" value="PNR96399.1"/>
    <property type="molecule type" value="Genomic_DNA"/>
</dbReference>
<comment type="caution">
    <text evidence="6">The sequence shown here is derived from an EMBL/GenBank/DDBJ whole genome shotgun (WGS) entry which is preliminary data.</text>
</comment>
<dbReference type="InterPro" id="IPR001387">
    <property type="entry name" value="Cro/C1-type_HTH"/>
</dbReference>
<organism evidence="6 7">
    <name type="scientific">Petrotoga olearia DSM 13574</name>
    <dbReference type="NCBI Taxonomy" id="1122955"/>
    <lineage>
        <taxon>Bacteria</taxon>
        <taxon>Thermotogati</taxon>
        <taxon>Thermotogota</taxon>
        <taxon>Thermotogae</taxon>
        <taxon>Petrotogales</taxon>
        <taxon>Petrotogaceae</taxon>
        <taxon>Petrotoga</taxon>
    </lineage>
</organism>
<dbReference type="RefSeq" id="WP_103066871.1">
    <property type="nucleotide sequence ID" value="NZ_AZRL01000012.1"/>
</dbReference>
<sequence>MSKIDDVAKLAGVSIATVSRVLNSKDNVSIKTKEKVLRAIEELDYKPSGIARNLANKKSSYNIGLVISKRIDKILKGNDSFGIREFYTTVLAGIETLAKENNIQIKMETFDNGNSKLLEDLDGLLIMGGDRLPNFVENSDLPKVLVDNYIPALKVDSVISNGFDGAYYTIKQMILRGYKKIVHIHGPLTYWGFRNRFEGYTAAMTEFGLLPQTFECDETPEGILYALNLSLSKKPNVIFASNDVIALIILNFLKKKKIHVPKEIQLIGFDDIISSSVSEPKLSTVKVFKFEMGNIALNRLIDLINEKNPHPAMISLFTTFVERDSTIIAKNSDQAI</sequence>
<keyword evidence="1" id="KW-0805">Transcription regulation</keyword>
<evidence type="ECO:0000256" key="2">
    <source>
        <dbReference type="ARBA" id="ARBA00023125"/>
    </source>
</evidence>
<dbReference type="InterPro" id="IPR028082">
    <property type="entry name" value="Peripla_BP_I"/>
</dbReference>
<dbReference type="InterPro" id="IPR010982">
    <property type="entry name" value="Lambda_DNA-bd_dom_sf"/>
</dbReference>
<dbReference type="Gene3D" id="3.40.50.2300">
    <property type="match status" value="2"/>
</dbReference>
<evidence type="ECO:0000313" key="7">
    <source>
        <dbReference type="Proteomes" id="UP000236434"/>
    </source>
</evidence>
<dbReference type="PROSITE" id="PS50932">
    <property type="entry name" value="HTH_LACI_2"/>
    <property type="match status" value="1"/>
</dbReference>
<dbReference type="AlphaFoldDB" id="A0A2K1P0U2"/>
<proteinExistence type="predicted"/>
<dbReference type="SMART" id="SM00354">
    <property type="entry name" value="HTH_LACI"/>
    <property type="match status" value="1"/>
</dbReference>
<dbReference type="SUPFAM" id="SSF47413">
    <property type="entry name" value="lambda repressor-like DNA-binding domains"/>
    <property type="match status" value="1"/>
</dbReference>
<dbReference type="CDD" id="cd06267">
    <property type="entry name" value="PBP1_LacI_sugar_binding-like"/>
    <property type="match status" value="1"/>
</dbReference>
<keyword evidence="3" id="KW-0804">Transcription</keyword>
<dbReference type="GO" id="GO:0003700">
    <property type="term" value="F:DNA-binding transcription factor activity"/>
    <property type="evidence" value="ECO:0007669"/>
    <property type="project" value="TreeGrafter"/>
</dbReference>
<evidence type="ECO:0000256" key="1">
    <source>
        <dbReference type="ARBA" id="ARBA00023015"/>
    </source>
</evidence>